<gene>
    <name evidence="1" type="ORF">SAMN06265379_10540</name>
</gene>
<proteinExistence type="predicted"/>
<evidence type="ECO:0000313" key="2">
    <source>
        <dbReference type="Proteomes" id="UP000319040"/>
    </source>
</evidence>
<dbReference type="Proteomes" id="UP000319040">
    <property type="component" value="Unassembled WGS sequence"/>
</dbReference>
<dbReference type="RefSeq" id="WP_142533504.1">
    <property type="nucleotide sequence ID" value="NZ_FXTB01000005.1"/>
</dbReference>
<dbReference type="NCBIfam" id="TIGR02757">
    <property type="entry name" value="TIGR02757 family protein"/>
    <property type="match status" value="1"/>
</dbReference>
<dbReference type="EMBL" id="FXTB01000005">
    <property type="protein sequence ID" value="SMO69167.1"/>
    <property type="molecule type" value="Genomic_DNA"/>
</dbReference>
<organism evidence="1 2">
    <name type="scientific">Saccharicrinis carchari</name>
    <dbReference type="NCBI Taxonomy" id="1168039"/>
    <lineage>
        <taxon>Bacteria</taxon>
        <taxon>Pseudomonadati</taxon>
        <taxon>Bacteroidota</taxon>
        <taxon>Bacteroidia</taxon>
        <taxon>Marinilabiliales</taxon>
        <taxon>Marinilabiliaceae</taxon>
        <taxon>Saccharicrinis</taxon>
    </lineage>
</organism>
<dbReference type="AlphaFoldDB" id="A0A521DBR7"/>
<protein>
    <submittedName>
        <fullName evidence="1">TIGR02757 family protein</fullName>
    </submittedName>
</protein>
<reference evidence="1 2" key="1">
    <citation type="submission" date="2017-05" db="EMBL/GenBank/DDBJ databases">
        <authorList>
            <person name="Varghese N."/>
            <person name="Submissions S."/>
        </authorList>
    </citation>
    <scope>NUCLEOTIDE SEQUENCE [LARGE SCALE GENOMIC DNA]</scope>
    <source>
        <strain evidence="1 2">DSM 27040</strain>
    </source>
</reference>
<dbReference type="InterPro" id="IPR014127">
    <property type="entry name" value="CHP02757"/>
</dbReference>
<sequence>MEPKELKSFLDEKVMAYNAPAFIASDPISLPKLFSEKEDIEIAGFLAATISWGQRQAIIKAGHRILSLMGQQPHYFVVNGDVSAIPDGPVYRTFNGADLRYFILALRNIYANYGGLEQVFTDGYMPNKSLKESIAHFRKVFISFRPPERTGKHVANVLKNSSAKRICMFLRWMVRADRMQVDFGLWKRIDAAHLMLPLDVHTGNVARKLGLLSRKQSDWKAVEEITARLREFEPADPIKYDYALFGLGVFEKF</sequence>
<accession>A0A521DBR7</accession>
<name>A0A521DBR7_SACCC</name>
<dbReference type="Pfam" id="PF09674">
    <property type="entry name" value="DUF2400"/>
    <property type="match status" value="1"/>
</dbReference>
<evidence type="ECO:0000313" key="1">
    <source>
        <dbReference type="EMBL" id="SMO69167.1"/>
    </source>
</evidence>
<keyword evidence="2" id="KW-1185">Reference proteome</keyword>
<dbReference type="OrthoDB" id="9773332at2"/>